<protein>
    <submittedName>
        <fullName evidence="2">Uncharacterized protein</fullName>
    </submittedName>
</protein>
<name>A0A0P9FLD1_9CHLR</name>
<keyword evidence="3" id="KW-1185">Reference proteome</keyword>
<gene>
    <name evidence="2" type="ORF">SE17_06335</name>
</gene>
<dbReference type="EMBL" id="LJCR01000133">
    <property type="protein sequence ID" value="KPV54006.1"/>
    <property type="molecule type" value="Genomic_DNA"/>
</dbReference>
<dbReference type="AlphaFoldDB" id="A0A0P9FLD1"/>
<sequence>MLNRLGGLNERFLDLFLRALTFQPIRDINSFVEQWLLDARPLDVDALQKVVERLGQLRITAREVEQKVAALQTIVEWQAEVRGWHGRHAEYSLLAAFLRVEEARRRAAELSERHMALVADIGRAEAACAETEGARRGADAALLEAEVRLRQSDIVRRREELSAQIAQLAHEARELAPLRGSLPSLAPLLEGCHRAVGPVRPARPRLRSSQNPLLPET</sequence>
<feature type="coiled-coil region" evidence="1">
    <location>
        <begin position="93"/>
        <end position="120"/>
    </location>
</feature>
<reference evidence="2 3" key="1">
    <citation type="submission" date="2015-09" db="EMBL/GenBank/DDBJ databases">
        <title>Draft genome sequence of Kouleothrix aurantiaca JCM 19913.</title>
        <authorList>
            <person name="Hemp J."/>
        </authorList>
    </citation>
    <scope>NUCLEOTIDE SEQUENCE [LARGE SCALE GENOMIC DNA]</scope>
    <source>
        <strain evidence="2 3">COM-B</strain>
    </source>
</reference>
<organism evidence="2 3">
    <name type="scientific">Kouleothrix aurantiaca</name>
    <dbReference type="NCBI Taxonomy" id="186479"/>
    <lineage>
        <taxon>Bacteria</taxon>
        <taxon>Bacillati</taxon>
        <taxon>Chloroflexota</taxon>
        <taxon>Chloroflexia</taxon>
        <taxon>Chloroflexales</taxon>
        <taxon>Roseiflexineae</taxon>
        <taxon>Roseiflexaceae</taxon>
        <taxon>Kouleothrix</taxon>
    </lineage>
</organism>
<evidence type="ECO:0000313" key="3">
    <source>
        <dbReference type="Proteomes" id="UP000050509"/>
    </source>
</evidence>
<evidence type="ECO:0000313" key="2">
    <source>
        <dbReference type="EMBL" id="KPV54006.1"/>
    </source>
</evidence>
<proteinExistence type="predicted"/>
<comment type="caution">
    <text evidence="2">The sequence shown here is derived from an EMBL/GenBank/DDBJ whole genome shotgun (WGS) entry which is preliminary data.</text>
</comment>
<dbReference type="Proteomes" id="UP000050509">
    <property type="component" value="Unassembled WGS sequence"/>
</dbReference>
<keyword evidence="1" id="KW-0175">Coiled coil</keyword>
<accession>A0A0P9FLD1</accession>
<evidence type="ECO:0000256" key="1">
    <source>
        <dbReference type="SAM" id="Coils"/>
    </source>
</evidence>